<dbReference type="Proteomes" id="UP000199572">
    <property type="component" value="Unassembled WGS sequence"/>
</dbReference>
<dbReference type="GO" id="GO:0005829">
    <property type="term" value="C:cytosol"/>
    <property type="evidence" value="ECO:0007669"/>
    <property type="project" value="TreeGrafter"/>
</dbReference>
<keyword evidence="3" id="KW-1185">Reference proteome</keyword>
<protein>
    <recommendedName>
        <fullName evidence="4">Peptidase</fullName>
    </recommendedName>
</protein>
<evidence type="ECO:0000313" key="2">
    <source>
        <dbReference type="EMBL" id="SES25022.1"/>
    </source>
</evidence>
<keyword evidence="1" id="KW-0472">Membrane</keyword>
<dbReference type="PANTHER" id="PTHR30164">
    <property type="entry name" value="MTFA PEPTIDASE"/>
    <property type="match status" value="1"/>
</dbReference>
<dbReference type="Gene3D" id="3.40.390.10">
    <property type="entry name" value="Collagenase (Catalytic Domain)"/>
    <property type="match status" value="1"/>
</dbReference>
<name>A0A1H9VTV3_9SPHI</name>
<gene>
    <name evidence="2" type="ORF">SAMN04488023_14922</name>
</gene>
<dbReference type="SUPFAM" id="SSF55486">
    <property type="entry name" value="Metalloproteases ('zincins'), catalytic domain"/>
    <property type="match status" value="1"/>
</dbReference>
<dbReference type="InterPro" id="IPR024079">
    <property type="entry name" value="MetalloPept_cat_dom_sf"/>
</dbReference>
<dbReference type="PANTHER" id="PTHR30164:SF2">
    <property type="entry name" value="PROTEIN MTFA"/>
    <property type="match status" value="1"/>
</dbReference>
<dbReference type="STRING" id="390241.SAMN04488023_14922"/>
<evidence type="ECO:0000256" key="1">
    <source>
        <dbReference type="SAM" id="Phobius"/>
    </source>
</evidence>
<evidence type="ECO:0008006" key="4">
    <source>
        <dbReference type="Google" id="ProtNLM"/>
    </source>
</evidence>
<reference evidence="2 3" key="1">
    <citation type="submission" date="2016-10" db="EMBL/GenBank/DDBJ databases">
        <authorList>
            <person name="de Groot N.N."/>
        </authorList>
    </citation>
    <scope>NUCLEOTIDE SEQUENCE [LARGE SCALE GENOMIC DNA]</scope>
    <source>
        <strain evidence="2 3">DSM 18610</strain>
    </source>
</reference>
<dbReference type="Pfam" id="PF06167">
    <property type="entry name" value="Peptidase_M90"/>
    <property type="match status" value="1"/>
</dbReference>
<dbReference type="OrthoDB" id="9786424at2"/>
<dbReference type="GO" id="GO:0004177">
    <property type="term" value="F:aminopeptidase activity"/>
    <property type="evidence" value="ECO:0007669"/>
    <property type="project" value="TreeGrafter"/>
</dbReference>
<accession>A0A1H9VTV3</accession>
<dbReference type="Gene3D" id="1.10.472.150">
    <property type="entry name" value="Glucose-regulated metallo-peptidase M90, N-terminal domain"/>
    <property type="match status" value="1"/>
</dbReference>
<keyword evidence="1" id="KW-0812">Transmembrane</keyword>
<dbReference type="InterPro" id="IPR010384">
    <property type="entry name" value="MtfA_fam"/>
</dbReference>
<evidence type="ECO:0000313" key="3">
    <source>
        <dbReference type="Proteomes" id="UP000199572"/>
    </source>
</evidence>
<dbReference type="EMBL" id="FOGG01000049">
    <property type="protein sequence ID" value="SES25022.1"/>
    <property type="molecule type" value="Genomic_DNA"/>
</dbReference>
<sequence>MNSLPYIYLVPITILVLYFILKKKKTSIEPLTDDDKKILEDYVGFYHNLDSTDKQRFEHKVAEFFSAVRIEGVGLEMTTLDELLIASSAVIPIFGFDDWHYRNLSSVLLYPDTFNKDFQFEGGERNIMGMVGTGYMNGQMILSRSALRHGFSKSAGKENTAIHEFVHLLDKSDGATDGIPENLMSHEYTLPWVKMMHEEIERIADNKSDINPYAITNEAEFFAVVSEYFFEKPELLKEKHPELYHQLSIIFAQQPAG</sequence>
<organism evidence="2 3">
    <name type="scientific">Pedobacter rhizosphaerae</name>
    <dbReference type="NCBI Taxonomy" id="390241"/>
    <lineage>
        <taxon>Bacteria</taxon>
        <taxon>Pseudomonadati</taxon>
        <taxon>Bacteroidota</taxon>
        <taxon>Sphingobacteriia</taxon>
        <taxon>Sphingobacteriales</taxon>
        <taxon>Sphingobacteriaceae</taxon>
        <taxon>Pedobacter</taxon>
    </lineage>
</organism>
<dbReference type="InterPro" id="IPR042252">
    <property type="entry name" value="MtfA_N"/>
</dbReference>
<proteinExistence type="predicted"/>
<dbReference type="AlphaFoldDB" id="A0A1H9VTV3"/>
<feature type="transmembrane region" description="Helical" evidence="1">
    <location>
        <begin position="6"/>
        <end position="21"/>
    </location>
</feature>
<dbReference type="CDD" id="cd20169">
    <property type="entry name" value="Peptidase_M90_mtfA"/>
    <property type="match status" value="1"/>
</dbReference>
<keyword evidence="1" id="KW-1133">Transmembrane helix</keyword>
<dbReference type="RefSeq" id="WP_090889281.1">
    <property type="nucleotide sequence ID" value="NZ_FOGG01000049.1"/>
</dbReference>
<dbReference type="GO" id="GO:0008237">
    <property type="term" value="F:metallopeptidase activity"/>
    <property type="evidence" value="ECO:0007669"/>
    <property type="project" value="InterPro"/>
</dbReference>